<dbReference type="OrthoDB" id="9762853at2"/>
<sequence>MSGSTKQICLGNLWRDGQSQQQRLLPALDPGSAPIDERDLQQWLDFSTEFARLLNFINPQSNKVDGNWSAFFDQLPADLARQLAFDIDLNDVEQSFAARGDLSPHLGLLISFLRLCRYAREELNGITGRHLDHFYRQVLQLKSAPPVADKVHLLFELKKKVDELLLPKGTLVTAGKDATKKDVQFELADDLSVFPVTIDSLRSVFVDDGLIRLAPLAASSDGIGGEFAEQPGQWPPFGSSVLPQAQIGFAFAAPVLAMAEGTRTITLEMTLNGLPSGINIDSAGEGAFQVYLSGEKGWIGPKSASLTEVSGLYQVTVSLSAEDDAVVAYDAELHGHSFDTGAPLLQLLLNQQKTGFGYHELSAVSITSAEIRVTVEGVTSLQLESDFGKLDPAKPFLPFGPQGKQGASFYVGSAEAFNKTLETFTLKLKWLNAPVSFASHYNAPEYNYSVGGNSFFQAKLRSKINGQEKVSTVNLFDSGNARAEHSISEPPSGSLPVSVLPRPPLMQAQAVSLQQTRWALQQVQGLQLVSPIHWFYPALSVHQGSTPRLRDGFIALRLTRSFLHQEYTEAYTSAVIVAAGAPPVLPNEPYTPTIESLSLNYTASSGKLDLTANSAAAVVDDSLAFFQIAPFGQRRDHSYLRNQLSFLAAKSVPLLPEYPFEGEFYLGFSGVDPGRNLSVLFQVVEGSGEPDLVKPDVQWSVLSDNHWRELSSEELLSDGTNGLLTSGVIRFKLPELATNRNTLLPSGSFWLRATVAQNTAAICTLIDVQPNAVLATFKDQGNDPERLRLPLAAKSISKLVVPQAGIKSVSQPYASFAGRMAEDDAAFRVRVSERLRHKQRAISPWDVERLVLQQFPEIYKAKCLTHTAPDSCEAPGHLTLLVVPSLHNRNAVDPLRPRADLDTLDRIKAYIEGLTGPTATVHAANPLYQSIKVSFHVQFQQQLDFGFYRKLLNEEIIRFLSPWAFSADSDVNFGGRLHKTVILHHIEQLDYVDYLTEFKLYQGNNLTDDLGEARATDPRAILVSVAQHDIQKL</sequence>
<name>A0A1M6M022_MALRU</name>
<evidence type="ECO:0000313" key="1">
    <source>
        <dbReference type="EMBL" id="SHJ76842.1"/>
    </source>
</evidence>
<dbReference type="STRING" id="1122189.SAMN02745165_03125"/>
<dbReference type="Proteomes" id="UP000184171">
    <property type="component" value="Unassembled WGS sequence"/>
</dbReference>
<organism evidence="1 2">
    <name type="scientific">Malonomonas rubra DSM 5091</name>
    <dbReference type="NCBI Taxonomy" id="1122189"/>
    <lineage>
        <taxon>Bacteria</taxon>
        <taxon>Pseudomonadati</taxon>
        <taxon>Thermodesulfobacteriota</taxon>
        <taxon>Desulfuromonadia</taxon>
        <taxon>Desulfuromonadales</taxon>
        <taxon>Geopsychrobacteraceae</taxon>
        <taxon>Malonomonas</taxon>
    </lineage>
</organism>
<reference evidence="1 2" key="1">
    <citation type="submission" date="2016-11" db="EMBL/GenBank/DDBJ databases">
        <authorList>
            <person name="Jaros S."/>
            <person name="Januszkiewicz K."/>
            <person name="Wedrychowicz H."/>
        </authorList>
    </citation>
    <scope>NUCLEOTIDE SEQUENCE [LARGE SCALE GENOMIC DNA]</scope>
    <source>
        <strain evidence="1 2">DSM 5091</strain>
    </source>
</reference>
<gene>
    <name evidence="1" type="ORF">SAMN02745165_03125</name>
</gene>
<keyword evidence="2" id="KW-1185">Reference proteome</keyword>
<evidence type="ECO:0000313" key="2">
    <source>
        <dbReference type="Proteomes" id="UP000184171"/>
    </source>
</evidence>
<dbReference type="RefSeq" id="WP_072909670.1">
    <property type="nucleotide sequence ID" value="NZ_FQZT01000015.1"/>
</dbReference>
<accession>A0A1M6M022</accession>
<protein>
    <submittedName>
        <fullName evidence="1">Baseplate J-like protein</fullName>
    </submittedName>
</protein>
<dbReference type="AlphaFoldDB" id="A0A1M6M022"/>
<dbReference type="EMBL" id="FQZT01000015">
    <property type="protein sequence ID" value="SHJ76842.1"/>
    <property type="molecule type" value="Genomic_DNA"/>
</dbReference>
<proteinExistence type="predicted"/>